<reference evidence="1 2" key="1">
    <citation type="journal article" date="2017" name="Environ. Microbiol.">
        <title>Decay of the glycolytic pathway and adaptation to intranuclear parasitism within Enterocytozoonidae microsporidia.</title>
        <authorList>
            <person name="Wiredu Boakye D."/>
            <person name="Jaroenlak P."/>
            <person name="Prachumwat A."/>
            <person name="Williams T.A."/>
            <person name="Bateman K.S."/>
            <person name="Itsathitphaisarn O."/>
            <person name="Sritunyalucksana K."/>
            <person name="Paszkiewicz K.H."/>
            <person name="Moore K.A."/>
            <person name="Stentiford G.D."/>
            <person name="Williams B.A."/>
        </authorList>
    </citation>
    <scope>NUCLEOTIDE SEQUENCE [LARGE SCALE GENOMIC DNA]</scope>
    <source>
        <strain evidence="1 2">TH1</strain>
    </source>
</reference>
<organism evidence="1 2">
    <name type="scientific">Ecytonucleospora hepatopenaei</name>
    <dbReference type="NCBI Taxonomy" id="646526"/>
    <lineage>
        <taxon>Eukaryota</taxon>
        <taxon>Fungi</taxon>
        <taxon>Fungi incertae sedis</taxon>
        <taxon>Microsporidia</taxon>
        <taxon>Enterocytozoonidae</taxon>
        <taxon>Ecytonucleospora</taxon>
    </lineage>
</organism>
<dbReference type="STRING" id="646526.A0A1W0E563"/>
<dbReference type="OrthoDB" id="2190402at2759"/>
<dbReference type="Proteomes" id="UP000192758">
    <property type="component" value="Unassembled WGS sequence"/>
</dbReference>
<keyword evidence="2" id="KW-1185">Reference proteome</keyword>
<dbReference type="SUPFAM" id="SSF50978">
    <property type="entry name" value="WD40 repeat-like"/>
    <property type="match status" value="1"/>
</dbReference>
<dbReference type="AlphaFoldDB" id="A0A1W0E563"/>
<accession>A0A1W0E563</accession>
<comment type="caution">
    <text evidence="1">The sequence shown here is derived from an EMBL/GenBank/DDBJ whole genome shotgun (WGS) entry which is preliminary data.</text>
</comment>
<sequence>MKIKIKKSFPVDTCVDAIVCYKEYIVLGGYDYENNQRRGKLIFLNSKNYEKIYEAITEGTFDLKVEGEYLFALNSKSLLIYQDLEERLKIHFESFFKEECNALALYLEIDEIFCYVSFINGKILFLYKNKIIEKVQNNAESTNMNKNEILKHVFSEGNNCFFVKSYEKQPIWYMKSTGKELFYGDESGNLFSINLKDFKNYKIHMFLSGVINIFFKKPEEKMKNNENDDFILCCTTYDGDVAFFNRNNKNLFQIEHTLKTKGIWRMQRTKVNDRNISICSAIYDGLVIMSDTFRVLVQYKVESIVYGICLHKNTIIFADFYKKQIFVSQMI</sequence>
<name>A0A1W0E563_9MICR</name>
<evidence type="ECO:0000313" key="1">
    <source>
        <dbReference type="EMBL" id="OQS54332.1"/>
    </source>
</evidence>
<proteinExistence type="predicted"/>
<gene>
    <name evidence="1" type="ORF">EHP00_1037</name>
</gene>
<dbReference type="VEuPathDB" id="MicrosporidiaDB:EHP00_1037"/>
<dbReference type="InterPro" id="IPR036322">
    <property type="entry name" value="WD40_repeat_dom_sf"/>
</dbReference>
<protein>
    <submittedName>
        <fullName evidence="1">Uncharacterized protein</fullName>
    </submittedName>
</protein>
<dbReference type="EMBL" id="MNPJ01000020">
    <property type="protein sequence ID" value="OQS54332.1"/>
    <property type="molecule type" value="Genomic_DNA"/>
</dbReference>
<evidence type="ECO:0000313" key="2">
    <source>
        <dbReference type="Proteomes" id="UP000192758"/>
    </source>
</evidence>